<proteinExistence type="predicted"/>
<accession>A0A1A9I9J1</accession>
<evidence type="ECO:0000256" key="2">
    <source>
        <dbReference type="SAM" id="Phobius"/>
    </source>
</evidence>
<keyword evidence="4" id="KW-1185">Reference proteome</keyword>
<organism evidence="3 4">
    <name type="scientific">Niabella ginsenosidivorans</name>
    <dbReference type="NCBI Taxonomy" id="1176587"/>
    <lineage>
        <taxon>Bacteria</taxon>
        <taxon>Pseudomonadati</taxon>
        <taxon>Bacteroidota</taxon>
        <taxon>Chitinophagia</taxon>
        <taxon>Chitinophagales</taxon>
        <taxon>Chitinophagaceae</taxon>
        <taxon>Niabella</taxon>
    </lineage>
</organism>
<dbReference type="Proteomes" id="UP000077667">
    <property type="component" value="Chromosome"/>
</dbReference>
<keyword evidence="2" id="KW-1133">Transmembrane helix</keyword>
<dbReference type="OrthoDB" id="1355945at2"/>
<dbReference type="STRING" id="1176587.A8C56_22530"/>
<keyword evidence="2" id="KW-0812">Transmembrane</keyword>
<dbReference type="RefSeq" id="WP_067760910.1">
    <property type="nucleotide sequence ID" value="NZ_CP015772.1"/>
</dbReference>
<sequence>MKQVPSILLFLIMLAGLIYLFLENRKLRESGDNDTRFYVSDGSLNPRDIKLNYVSLDTALKMTKTFREYQYQYITDGINNFLKLKGDSTFYDARLTVFSLDSIKQLVYAMDELVKEGKVVKPNGKKVTTSELGIKMYYAAYPGLKTPPKYNSHDGRHTLILVPAYKEAGTALYHDFYLNGEVPDKGQHPNNLFDRPQRGVAEVKAMSFLPPPPPPNPSVGLNNGSGCPPPNTESSN</sequence>
<evidence type="ECO:0000256" key="1">
    <source>
        <dbReference type="SAM" id="MobiDB-lite"/>
    </source>
</evidence>
<evidence type="ECO:0000313" key="3">
    <source>
        <dbReference type="EMBL" id="ANH83390.1"/>
    </source>
</evidence>
<dbReference type="AlphaFoldDB" id="A0A1A9I9J1"/>
<gene>
    <name evidence="3" type="ORF">A8C56_22530</name>
</gene>
<evidence type="ECO:0000313" key="4">
    <source>
        <dbReference type="Proteomes" id="UP000077667"/>
    </source>
</evidence>
<reference evidence="3 4" key="1">
    <citation type="submission" date="2016-05" db="EMBL/GenBank/DDBJ databases">
        <title>Niabella ginsenosidivorans BS26 whole genome sequencing.</title>
        <authorList>
            <person name="Im W.T."/>
            <person name="Siddiqi M.Z."/>
        </authorList>
    </citation>
    <scope>NUCLEOTIDE SEQUENCE [LARGE SCALE GENOMIC DNA]</scope>
    <source>
        <strain evidence="3 4">BS26</strain>
    </source>
</reference>
<feature type="region of interest" description="Disordered" evidence="1">
    <location>
        <begin position="206"/>
        <end position="236"/>
    </location>
</feature>
<feature type="compositionally biased region" description="Pro residues" evidence="1">
    <location>
        <begin position="227"/>
        <end position="236"/>
    </location>
</feature>
<feature type="transmembrane region" description="Helical" evidence="2">
    <location>
        <begin position="6"/>
        <end position="22"/>
    </location>
</feature>
<keyword evidence="2" id="KW-0472">Membrane</keyword>
<name>A0A1A9I9J1_9BACT</name>
<protein>
    <submittedName>
        <fullName evidence="3">Uncharacterized protein</fullName>
    </submittedName>
</protein>
<dbReference type="EMBL" id="CP015772">
    <property type="protein sequence ID" value="ANH83390.1"/>
    <property type="molecule type" value="Genomic_DNA"/>
</dbReference>
<dbReference type="KEGG" id="nia:A8C56_22530"/>